<name>A0A8J6M7Q5_9FIRM</name>
<dbReference type="GO" id="GO:0004594">
    <property type="term" value="F:pantothenate kinase activity"/>
    <property type="evidence" value="ECO:0007669"/>
    <property type="project" value="UniProtKB-UniRule"/>
</dbReference>
<dbReference type="SUPFAM" id="SSF53067">
    <property type="entry name" value="Actin-like ATPase domain"/>
    <property type="match status" value="2"/>
</dbReference>
<sequence>MILAVDVGNSNTTVGLFDAAGRLSFLSALETDKDKTKDRCAIDLLGVFGLYGAEIGSVDGAILSSVVPSLTATMTAAVGRLIGCSPMVVGPGIKTGLNIKAEIHNQLGSDIVASSVAAIHKYPSPSVVIDMGTATSMSLLKGSVYEGCILMPGLRLALEALSERAAALPPISMETAAPVPLLGRTTEDAMRSGVLYGHASMVDGMIGRMEEVAGQPVTVVATGGNAAKVLKYCTHNIIYDADLVMDGLYLLYQKNAEKHRRA</sequence>
<evidence type="ECO:0000256" key="12">
    <source>
        <dbReference type="ARBA" id="ARBA00022958"/>
    </source>
</evidence>
<dbReference type="UniPathway" id="UPA00241">
    <property type="reaction ID" value="UER00352"/>
</dbReference>
<feature type="binding site" evidence="16">
    <location>
        <begin position="6"/>
        <end position="13"/>
    </location>
    <ligand>
        <name>ATP</name>
        <dbReference type="ChEBI" id="CHEBI:30616"/>
    </ligand>
</feature>
<evidence type="ECO:0000256" key="10">
    <source>
        <dbReference type="ARBA" id="ARBA00022777"/>
    </source>
</evidence>
<gene>
    <name evidence="16" type="primary">coaX</name>
    <name evidence="17" type="ORF">H8S57_02315</name>
</gene>
<evidence type="ECO:0000256" key="8">
    <source>
        <dbReference type="ARBA" id="ARBA00022679"/>
    </source>
</evidence>
<evidence type="ECO:0000313" key="17">
    <source>
        <dbReference type="EMBL" id="MBC5732561.1"/>
    </source>
</evidence>
<comment type="pathway">
    <text evidence="4 16">Cofactor biosynthesis; coenzyme A biosynthesis; CoA from (R)-pantothenate: step 1/5.</text>
</comment>
<comment type="caution">
    <text evidence="16">Lacks conserved residue(s) required for the propagation of feature annotation.</text>
</comment>
<dbReference type="RefSeq" id="WP_186906460.1">
    <property type="nucleotide sequence ID" value="NZ_JACOPP010000002.1"/>
</dbReference>
<evidence type="ECO:0000256" key="6">
    <source>
        <dbReference type="ARBA" id="ARBA00012102"/>
    </source>
</evidence>
<comment type="cofactor">
    <cofactor evidence="2">
        <name>K(+)</name>
        <dbReference type="ChEBI" id="CHEBI:29103"/>
    </cofactor>
</comment>
<evidence type="ECO:0000256" key="4">
    <source>
        <dbReference type="ARBA" id="ARBA00005225"/>
    </source>
</evidence>
<keyword evidence="18" id="KW-1185">Reference proteome</keyword>
<feature type="binding site" evidence="16">
    <location>
        <begin position="108"/>
        <end position="111"/>
    </location>
    <ligand>
        <name>substrate</name>
    </ligand>
</feature>
<evidence type="ECO:0000256" key="3">
    <source>
        <dbReference type="ARBA" id="ARBA00004496"/>
    </source>
</evidence>
<comment type="catalytic activity">
    <reaction evidence="1 16">
        <text>(R)-pantothenate + ATP = (R)-4'-phosphopantothenate + ADP + H(+)</text>
        <dbReference type="Rhea" id="RHEA:16373"/>
        <dbReference type="ChEBI" id="CHEBI:10986"/>
        <dbReference type="ChEBI" id="CHEBI:15378"/>
        <dbReference type="ChEBI" id="CHEBI:29032"/>
        <dbReference type="ChEBI" id="CHEBI:30616"/>
        <dbReference type="ChEBI" id="CHEBI:456216"/>
        <dbReference type="EC" id="2.7.1.33"/>
    </reaction>
</comment>
<evidence type="ECO:0000256" key="16">
    <source>
        <dbReference type="HAMAP-Rule" id="MF_01274"/>
    </source>
</evidence>
<feature type="binding site" evidence="16">
    <location>
        <position position="186"/>
    </location>
    <ligand>
        <name>substrate</name>
    </ligand>
</feature>
<dbReference type="GO" id="GO:0005737">
    <property type="term" value="C:cytoplasm"/>
    <property type="evidence" value="ECO:0007669"/>
    <property type="project" value="UniProtKB-SubCell"/>
</dbReference>
<dbReference type="InterPro" id="IPR004619">
    <property type="entry name" value="Type_III_PanK"/>
</dbReference>
<comment type="similarity">
    <text evidence="14 16">Belongs to the type III pantothenate kinase family.</text>
</comment>
<evidence type="ECO:0000256" key="7">
    <source>
        <dbReference type="ARBA" id="ARBA00022490"/>
    </source>
</evidence>
<dbReference type="Proteomes" id="UP000661435">
    <property type="component" value="Unassembled WGS sequence"/>
</dbReference>
<dbReference type="EMBL" id="JACOPP010000002">
    <property type="protein sequence ID" value="MBC5732561.1"/>
    <property type="molecule type" value="Genomic_DNA"/>
</dbReference>
<comment type="cofactor">
    <cofactor evidence="16">
        <name>NH4(+)</name>
        <dbReference type="ChEBI" id="CHEBI:28938"/>
    </cofactor>
    <cofactor evidence="16">
        <name>K(+)</name>
        <dbReference type="ChEBI" id="CHEBI:29103"/>
    </cofactor>
    <text evidence="16">A monovalent cation. Ammonium or potassium.</text>
</comment>
<dbReference type="GO" id="GO:0046872">
    <property type="term" value="F:metal ion binding"/>
    <property type="evidence" value="ECO:0007669"/>
    <property type="project" value="UniProtKB-KW"/>
</dbReference>
<keyword evidence="7 16" id="KW-0963">Cytoplasm</keyword>
<keyword evidence="8 16" id="KW-0808">Transferase</keyword>
<evidence type="ECO:0000256" key="15">
    <source>
        <dbReference type="ARBA" id="ARBA00040883"/>
    </source>
</evidence>
<comment type="function">
    <text evidence="16">Catalyzes the phosphorylation of pantothenate (Pan), the first step in CoA biosynthesis.</text>
</comment>
<keyword evidence="13 16" id="KW-0173">Coenzyme A biosynthesis</keyword>
<organism evidence="17 18">
    <name type="scientific">Lawsonibacter hominis</name>
    <dbReference type="NCBI Taxonomy" id="2763053"/>
    <lineage>
        <taxon>Bacteria</taxon>
        <taxon>Bacillati</taxon>
        <taxon>Bacillota</taxon>
        <taxon>Clostridia</taxon>
        <taxon>Eubacteriales</taxon>
        <taxon>Oscillospiraceae</taxon>
        <taxon>Lawsonibacter</taxon>
    </lineage>
</organism>
<evidence type="ECO:0000313" key="18">
    <source>
        <dbReference type="Proteomes" id="UP000661435"/>
    </source>
</evidence>
<comment type="subcellular location">
    <subcellularLocation>
        <location evidence="3 16">Cytoplasm</location>
    </subcellularLocation>
</comment>
<feature type="binding site" evidence="16">
    <location>
        <position position="130"/>
    </location>
    <ligand>
        <name>K(+)</name>
        <dbReference type="ChEBI" id="CHEBI:29103"/>
    </ligand>
</feature>
<dbReference type="Gene3D" id="3.30.420.40">
    <property type="match status" value="2"/>
</dbReference>
<comment type="caution">
    <text evidence="17">The sequence shown here is derived from an EMBL/GenBank/DDBJ whole genome shotgun (WGS) entry which is preliminary data.</text>
</comment>
<evidence type="ECO:0000256" key="5">
    <source>
        <dbReference type="ARBA" id="ARBA00011738"/>
    </source>
</evidence>
<dbReference type="GO" id="GO:0005524">
    <property type="term" value="F:ATP binding"/>
    <property type="evidence" value="ECO:0007669"/>
    <property type="project" value="UniProtKB-UniRule"/>
</dbReference>
<reference evidence="17" key="1">
    <citation type="submission" date="2020-08" db="EMBL/GenBank/DDBJ databases">
        <title>Genome public.</title>
        <authorList>
            <person name="Liu C."/>
            <person name="Sun Q."/>
        </authorList>
    </citation>
    <scope>NUCLEOTIDE SEQUENCE</scope>
    <source>
        <strain evidence="17">NSJ-51</strain>
    </source>
</reference>
<keyword evidence="11 16" id="KW-0067">ATP-binding</keyword>
<dbReference type="HAMAP" id="MF_01274">
    <property type="entry name" value="Pantothen_kinase_3"/>
    <property type="match status" value="1"/>
</dbReference>
<comment type="subunit">
    <text evidence="5 16">Homodimer.</text>
</comment>
<evidence type="ECO:0000256" key="9">
    <source>
        <dbReference type="ARBA" id="ARBA00022741"/>
    </source>
</evidence>
<evidence type="ECO:0000256" key="13">
    <source>
        <dbReference type="ARBA" id="ARBA00022993"/>
    </source>
</evidence>
<dbReference type="Pfam" id="PF03309">
    <property type="entry name" value="Pan_kinase"/>
    <property type="match status" value="1"/>
</dbReference>
<dbReference type="AlphaFoldDB" id="A0A8J6M7Q5"/>
<proteinExistence type="inferred from homology"/>
<protein>
    <recommendedName>
        <fullName evidence="15 16">Type III pantothenate kinase</fullName>
        <ecNumber evidence="6 16">2.7.1.33</ecNumber>
    </recommendedName>
    <alternativeName>
        <fullName evidence="16">PanK-III</fullName>
    </alternativeName>
    <alternativeName>
        <fullName evidence="16">Pantothenic acid kinase</fullName>
    </alternativeName>
</protein>
<dbReference type="CDD" id="cd24015">
    <property type="entry name" value="ASKHA_NBD_PanK-III"/>
    <property type="match status" value="1"/>
</dbReference>
<evidence type="ECO:0000256" key="11">
    <source>
        <dbReference type="ARBA" id="ARBA00022840"/>
    </source>
</evidence>
<feature type="active site" description="Proton acceptor" evidence="16">
    <location>
        <position position="110"/>
    </location>
</feature>
<dbReference type="NCBIfam" id="TIGR00671">
    <property type="entry name" value="baf"/>
    <property type="match status" value="1"/>
</dbReference>
<evidence type="ECO:0000256" key="1">
    <source>
        <dbReference type="ARBA" id="ARBA00001206"/>
    </source>
</evidence>
<evidence type="ECO:0000256" key="2">
    <source>
        <dbReference type="ARBA" id="ARBA00001958"/>
    </source>
</evidence>
<accession>A0A8J6M7Q5</accession>
<keyword evidence="16" id="KW-0479">Metal-binding</keyword>
<dbReference type="InterPro" id="IPR043129">
    <property type="entry name" value="ATPase_NBD"/>
</dbReference>
<keyword evidence="10 16" id="KW-0418">Kinase</keyword>
<feature type="binding site" evidence="16">
    <location>
        <position position="133"/>
    </location>
    <ligand>
        <name>ATP</name>
        <dbReference type="ChEBI" id="CHEBI:30616"/>
    </ligand>
</feature>
<keyword evidence="9 16" id="KW-0547">Nucleotide-binding</keyword>
<evidence type="ECO:0000256" key="14">
    <source>
        <dbReference type="ARBA" id="ARBA00038036"/>
    </source>
</evidence>
<dbReference type="PANTHER" id="PTHR34265:SF1">
    <property type="entry name" value="TYPE III PANTOTHENATE KINASE"/>
    <property type="match status" value="1"/>
</dbReference>
<keyword evidence="12 16" id="KW-0630">Potassium</keyword>
<dbReference type="EC" id="2.7.1.33" evidence="6 16"/>
<dbReference type="GO" id="GO:0015937">
    <property type="term" value="P:coenzyme A biosynthetic process"/>
    <property type="evidence" value="ECO:0007669"/>
    <property type="project" value="UniProtKB-UniRule"/>
</dbReference>
<dbReference type="PANTHER" id="PTHR34265">
    <property type="entry name" value="TYPE III PANTOTHENATE KINASE"/>
    <property type="match status" value="1"/>
</dbReference>